<feature type="domain" description="Peptide N-acetyl-beta-D-glucosaminyl asparaginase amidase A N-terminal" evidence="3">
    <location>
        <begin position="72"/>
        <end position="404"/>
    </location>
</feature>
<evidence type="ECO:0000313" key="5">
    <source>
        <dbReference type="Proteomes" id="UP001162972"/>
    </source>
</evidence>
<gene>
    <name evidence="4" type="ORF">OIU84_019669</name>
</gene>
<dbReference type="EMBL" id="JAPFFJ010000003">
    <property type="protein sequence ID" value="KAJ6432475.1"/>
    <property type="molecule type" value="Genomic_DNA"/>
</dbReference>
<evidence type="ECO:0000256" key="2">
    <source>
        <dbReference type="SAM" id="SignalP"/>
    </source>
</evidence>
<name>A0AAD6PKL0_9ROSI</name>
<dbReference type="AlphaFoldDB" id="A0AAD6PKL0"/>
<feature type="chain" id="PRO_5042022422" description="Peptide N-acetyl-beta-D-glucosaminyl asparaginase amidase A N-terminal domain-containing protein" evidence="2">
    <location>
        <begin position="25"/>
        <end position="714"/>
    </location>
</feature>
<feature type="signal peptide" evidence="2">
    <location>
        <begin position="1"/>
        <end position="24"/>
    </location>
</feature>
<comment type="caution">
    <text evidence="4">The sequence shown here is derived from an EMBL/GenBank/DDBJ whole genome shotgun (WGS) entry which is preliminary data.</text>
</comment>
<organism evidence="4 5">
    <name type="scientific">Salix udensis</name>
    <dbReference type="NCBI Taxonomy" id="889485"/>
    <lineage>
        <taxon>Eukaryota</taxon>
        <taxon>Viridiplantae</taxon>
        <taxon>Streptophyta</taxon>
        <taxon>Embryophyta</taxon>
        <taxon>Tracheophyta</taxon>
        <taxon>Spermatophyta</taxon>
        <taxon>Magnoliopsida</taxon>
        <taxon>eudicotyledons</taxon>
        <taxon>Gunneridae</taxon>
        <taxon>Pentapetalae</taxon>
        <taxon>rosids</taxon>
        <taxon>fabids</taxon>
        <taxon>Malpighiales</taxon>
        <taxon>Salicaceae</taxon>
        <taxon>Saliceae</taxon>
        <taxon>Salix</taxon>
    </lineage>
</organism>
<accession>A0AAD6PKL0</accession>
<sequence>MHPFPTLFPLLLLLVTPSLPLALSTSPDHFFKPSSPLLSSSPAPAPAPAPAPESEPKEYFELTHPLPSDRLTPSCVLQAINHSFANTINKPPYSTPYYPPLDCPPPWSHVTLEFHVKSKGDQYDRISALWLGGSELLRTSTAEPSEHGIFWNVRKDITKYSSLLVQNYLKFTLMLENIVNDIYTGVYHVNVTLYFYKDNAVEVPLAFKNQNLIAPVLQLPLFGDKSMYDPPADLIIPISAPDSSRGYWFIIESELDVKFDKVRVPLNTRKVVLELYVSFHGNDEFWYSNPSNSYIRMNNLSTPRGNGAFREVFVTIDGKLVGSEMPFPVIFTGGINPLFWEPVVAIGAFNLPSYDFDLTPFLGMLLDGKDHVFSIGVTDGIGYWLVDANLHVWLDTASTVVEAKNVVNICPASQISRSEQYQSLDGSFEIKAEKFTRLEGWVKSSSGNLTTSITQEVRLRSSIRFRKNGTYKAVKQNIKVRREAKVLNDMGGLVSRVIVRGRYPLKVITWTLPGTKNDTYILVTNVTHAVNERIRIGKLSSHVNNKQVSNGWMEVKDHSVLSGEVMTNQTYVCRDEFGCYVRTVAALNGTLIEDDSAILCPSVKDTVGGFLSELLYSPDSRATGIQLYDKECDPGLHVTYSKLCQQEASANVMQIDNWLWFASGFQAATFPVKHNNNRGAGMAALNLTRRHPYMPTDFMVAWRRFIASLCGSEE</sequence>
<dbReference type="Pfam" id="PF12222">
    <property type="entry name" value="PNGaseA"/>
    <property type="match status" value="1"/>
</dbReference>
<evidence type="ECO:0000256" key="1">
    <source>
        <dbReference type="SAM" id="MobiDB-lite"/>
    </source>
</evidence>
<dbReference type="InterPro" id="IPR056948">
    <property type="entry name" value="PNGaseA_N"/>
</dbReference>
<keyword evidence="5" id="KW-1185">Reference proteome</keyword>
<protein>
    <recommendedName>
        <fullName evidence="3">Peptide N-acetyl-beta-D-glucosaminyl asparaginase amidase A N-terminal domain-containing protein</fullName>
    </recommendedName>
</protein>
<reference evidence="4 5" key="1">
    <citation type="journal article" date="2023" name="Int. J. Mol. Sci.">
        <title>De Novo Assembly and Annotation of 11 Diverse Shrub Willow (Salix) Genomes Reveals Novel Gene Organization in Sex-Linked Regions.</title>
        <authorList>
            <person name="Hyden B."/>
            <person name="Feng K."/>
            <person name="Yates T.B."/>
            <person name="Jawdy S."/>
            <person name="Cereghino C."/>
            <person name="Smart L.B."/>
            <person name="Muchero W."/>
        </authorList>
    </citation>
    <scope>NUCLEOTIDE SEQUENCE [LARGE SCALE GENOMIC DNA]</scope>
    <source>
        <tissue evidence="4">Shoot tip</tissue>
    </source>
</reference>
<feature type="compositionally biased region" description="Pro residues" evidence="1">
    <location>
        <begin position="43"/>
        <end position="53"/>
    </location>
</feature>
<dbReference type="PANTHER" id="PTHR31104">
    <property type="entry name" value="PEPTIDE-N4-(N-ACETYL-BETA-GLUCOSAMINYL)ASPARAGINE AMIDASE A PROTEIN"/>
    <property type="match status" value="1"/>
</dbReference>
<evidence type="ECO:0000313" key="4">
    <source>
        <dbReference type="EMBL" id="KAJ6432475.1"/>
    </source>
</evidence>
<dbReference type="InterPro" id="IPR021102">
    <property type="entry name" value="PNGase_A"/>
</dbReference>
<dbReference type="Proteomes" id="UP001162972">
    <property type="component" value="Chromosome 10"/>
</dbReference>
<proteinExistence type="predicted"/>
<keyword evidence="2" id="KW-0732">Signal</keyword>
<feature type="region of interest" description="Disordered" evidence="1">
    <location>
        <begin position="35"/>
        <end position="56"/>
    </location>
</feature>
<evidence type="ECO:0000259" key="3">
    <source>
        <dbReference type="Pfam" id="PF12222"/>
    </source>
</evidence>